<feature type="domain" description="R" evidence="8">
    <location>
        <begin position="169"/>
        <end position="186"/>
    </location>
</feature>
<keyword evidence="3" id="KW-0238">DNA-binding</keyword>
<feature type="domain" description="TCP" evidence="7">
    <location>
        <begin position="66"/>
        <end position="124"/>
    </location>
</feature>
<keyword evidence="2" id="KW-0805">Transcription regulation</keyword>
<evidence type="ECO:0000256" key="4">
    <source>
        <dbReference type="ARBA" id="ARBA00023163"/>
    </source>
</evidence>
<comment type="caution">
    <text evidence="9">The sequence shown here is derived from an EMBL/GenBank/DDBJ whole genome shotgun (WGS) entry which is preliminary data.</text>
</comment>
<reference evidence="9 10" key="1">
    <citation type="journal article" date="2022" name="Nat. Plants">
        <title>Genomes of leafy and leafless Platanthera orchids illuminate the evolution of mycoheterotrophy.</title>
        <authorList>
            <person name="Li M.H."/>
            <person name="Liu K.W."/>
            <person name="Li Z."/>
            <person name="Lu H.C."/>
            <person name="Ye Q.L."/>
            <person name="Zhang D."/>
            <person name="Wang J.Y."/>
            <person name="Li Y.F."/>
            <person name="Zhong Z.M."/>
            <person name="Liu X."/>
            <person name="Yu X."/>
            <person name="Liu D.K."/>
            <person name="Tu X.D."/>
            <person name="Liu B."/>
            <person name="Hao Y."/>
            <person name="Liao X.Y."/>
            <person name="Jiang Y.T."/>
            <person name="Sun W.H."/>
            <person name="Chen J."/>
            <person name="Chen Y.Q."/>
            <person name="Ai Y."/>
            <person name="Zhai J.W."/>
            <person name="Wu S.S."/>
            <person name="Zhou Z."/>
            <person name="Hsiao Y.Y."/>
            <person name="Wu W.L."/>
            <person name="Chen Y.Y."/>
            <person name="Lin Y.F."/>
            <person name="Hsu J.L."/>
            <person name="Li C.Y."/>
            <person name="Wang Z.W."/>
            <person name="Zhao X."/>
            <person name="Zhong W.Y."/>
            <person name="Ma X.K."/>
            <person name="Ma L."/>
            <person name="Huang J."/>
            <person name="Chen G.Z."/>
            <person name="Huang M.Z."/>
            <person name="Huang L."/>
            <person name="Peng D.H."/>
            <person name="Luo Y.B."/>
            <person name="Zou S.Q."/>
            <person name="Chen S.P."/>
            <person name="Lan S."/>
            <person name="Tsai W.C."/>
            <person name="Van de Peer Y."/>
            <person name="Liu Z.J."/>
        </authorList>
    </citation>
    <scope>NUCLEOTIDE SEQUENCE [LARGE SCALE GENOMIC DNA]</scope>
    <source>
        <strain evidence="9">Lor288</strain>
    </source>
</reference>
<comment type="subcellular location">
    <subcellularLocation>
        <location evidence="1">Nucleus</location>
    </subcellularLocation>
</comment>
<keyword evidence="10" id="KW-1185">Reference proteome</keyword>
<dbReference type="PANTHER" id="PTHR31072:SF226">
    <property type="entry name" value="TRANSCRIPTION FACTOR TCP18"/>
    <property type="match status" value="1"/>
</dbReference>
<sequence>MLPHSNTHTYYYAIDQEPNIPSFLFPPPASLREHSSVTINPPATSAAAEEKRATGESPELPLPCRRKYRRSKICTAQGLRDRRMRLSLDVAGKFFGLQDLLGFDRASKTVQWLLSKSKHAIRELAMPAAREARPAAEEEEEEREEDYGVAFAAKAEQRSSIVVKSLRTRESRKEARERARLRTLEKKRMKSDECCGGGLQDHEEITADRDNASAALLFDYDYQTVDCLFEQETWEMDFRVNFDEGVLLDW</sequence>
<evidence type="ECO:0000256" key="5">
    <source>
        <dbReference type="ARBA" id="ARBA00023242"/>
    </source>
</evidence>
<dbReference type="InterPro" id="IPR005333">
    <property type="entry name" value="Transcription_factor_TCP"/>
</dbReference>
<accession>A0ABR2N5P5</accession>
<evidence type="ECO:0000256" key="3">
    <source>
        <dbReference type="ARBA" id="ARBA00023125"/>
    </source>
</evidence>
<proteinExistence type="predicted"/>
<dbReference type="PANTHER" id="PTHR31072">
    <property type="entry name" value="TRANSCRIPTION FACTOR TCP4-RELATED"/>
    <property type="match status" value="1"/>
</dbReference>
<dbReference type="Proteomes" id="UP001412067">
    <property type="component" value="Unassembled WGS sequence"/>
</dbReference>
<dbReference type="EMBL" id="JBBWWR010000001">
    <property type="protein sequence ID" value="KAK8971435.1"/>
    <property type="molecule type" value="Genomic_DNA"/>
</dbReference>
<protein>
    <submittedName>
        <fullName evidence="9">Transcription factor TEOSINTE BRANCHED 1</fullName>
    </submittedName>
</protein>
<dbReference type="InterPro" id="IPR017888">
    <property type="entry name" value="CYC/TB1_R_domain"/>
</dbReference>
<keyword evidence="4" id="KW-0804">Transcription</keyword>
<evidence type="ECO:0000259" key="7">
    <source>
        <dbReference type="PROSITE" id="PS51369"/>
    </source>
</evidence>
<organism evidence="9 10">
    <name type="scientific">Platanthera guangdongensis</name>
    <dbReference type="NCBI Taxonomy" id="2320717"/>
    <lineage>
        <taxon>Eukaryota</taxon>
        <taxon>Viridiplantae</taxon>
        <taxon>Streptophyta</taxon>
        <taxon>Embryophyta</taxon>
        <taxon>Tracheophyta</taxon>
        <taxon>Spermatophyta</taxon>
        <taxon>Magnoliopsida</taxon>
        <taxon>Liliopsida</taxon>
        <taxon>Asparagales</taxon>
        <taxon>Orchidaceae</taxon>
        <taxon>Orchidoideae</taxon>
        <taxon>Orchideae</taxon>
        <taxon>Orchidinae</taxon>
        <taxon>Platanthera</taxon>
    </lineage>
</organism>
<gene>
    <name evidence="9" type="primary">TB1</name>
    <name evidence="9" type="ORF">KSP40_PGU015857</name>
</gene>
<dbReference type="InterPro" id="IPR017887">
    <property type="entry name" value="TF_TCP_subgr"/>
</dbReference>
<evidence type="ECO:0000313" key="9">
    <source>
        <dbReference type="EMBL" id="KAK8971435.1"/>
    </source>
</evidence>
<evidence type="ECO:0000256" key="6">
    <source>
        <dbReference type="SAM" id="MobiDB-lite"/>
    </source>
</evidence>
<keyword evidence="5" id="KW-0539">Nucleus</keyword>
<evidence type="ECO:0000256" key="2">
    <source>
        <dbReference type="ARBA" id="ARBA00023015"/>
    </source>
</evidence>
<dbReference type="Pfam" id="PF03634">
    <property type="entry name" value="TCP"/>
    <property type="match status" value="1"/>
</dbReference>
<name>A0ABR2N5P5_9ASPA</name>
<evidence type="ECO:0000313" key="10">
    <source>
        <dbReference type="Proteomes" id="UP001412067"/>
    </source>
</evidence>
<evidence type="ECO:0000256" key="1">
    <source>
        <dbReference type="ARBA" id="ARBA00004123"/>
    </source>
</evidence>
<feature type="region of interest" description="Disordered" evidence="6">
    <location>
        <begin position="42"/>
        <end position="62"/>
    </location>
</feature>
<dbReference type="PROSITE" id="PS51369">
    <property type="entry name" value="TCP"/>
    <property type="match status" value="1"/>
</dbReference>
<dbReference type="PROSITE" id="PS51370">
    <property type="entry name" value="R"/>
    <property type="match status" value="1"/>
</dbReference>
<evidence type="ECO:0000259" key="8">
    <source>
        <dbReference type="PROSITE" id="PS51370"/>
    </source>
</evidence>